<comment type="caution">
    <text evidence="1">The sequence shown here is derived from an EMBL/GenBank/DDBJ whole genome shotgun (WGS) entry which is preliminary data.</text>
</comment>
<evidence type="ECO:0000313" key="1">
    <source>
        <dbReference type="EMBL" id="KAJ9658947.1"/>
    </source>
</evidence>
<sequence>METVLVVGSTGNIGVSAVLAALRSNRHVLAIVRNQASADKLFRHVGTQQGITTVEADILSDQGVKGIVDQIRAGKLPVFQHVYAAAGGWYEPTKLRDLTSSDMLAYQATIGYLLEQANAGATWTLCTGAQGDIGMRAAPAMTQGALYSMALAAARENADTNIRFNEVYLAARVEVDSDAERSGAIKSSEFASVYEEILSRRQIKGCRVSIYGKDDLVELKYKKVT</sequence>
<dbReference type="EMBL" id="JAPDRQ010000045">
    <property type="protein sequence ID" value="KAJ9658947.1"/>
    <property type="molecule type" value="Genomic_DNA"/>
</dbReference>
<gene>
    <name evidence="1" type="ORF">H2198_003376</name>
</gene>
<proteinExistence type="predicted"/>
<organism evidence="1 2">
    <name type="scientific">Neophaeococcomyces mojaviensis</name>
    <dbReference type="NCBI Taxonomy" id="3383035"/>
    <lineage>
        <taxon>Eukaryota</taxon>
        <taxon>Fungi</taxon>
        <taxon>Dikarya</taxon>
        <taxon>Ascomycota</taxon>
        <taxon>Pezizomycotina</taxon>
        <taxon>Eurotiomycetes</taxon>
        <taxon>Chaetothyriomycetidae</taxon>
        <taxon>Chaetothyriales</taxon>
        <taxon>Chaetothyriales incertae sedis</taxon>
        <taxon>Neophaeococcomyces</taxon>
    </lineage>
</organism>
<keyword evidence="2" id="KW-1185">Reference proteome</keyword>
<dbReference type="Proteomes" id="UP001172386">
    <property type="component" value="Unassembled WGS sequence"/>
</dbReference>
<reference evidence="1" key="1">
    <citation type="submission" date="2022-10" db="EMBL/GenBank/DDBJ databases">
        <title>Culturing micro-colonial fungi from biological soil crusts in the Mojave desert and describing Neophaeococcomyces mojavensis, and introducing the new genera and species Taxawa tesnikishii.</title>
        <authorList>
            <person name="Kurbessoian T."/>
            <person name="Stajich J.E."/>
        </authorList>
    </citation>
    <scope>NUCLEOTIDE SEQUENCE</scope>
    <source>
        <strain evidence="1">JES_112</strain>
    </source>
</reference>
<accession>A0ACC3ABD3</accession>
<name>A0ACC3ABD3_9EURO</name>
<protein>
    <submittedName>
        <fullName evidence="1">Uncharacterized protein</fullName>
    </submittedName>
</protein>
<evidence type="ECO:0000313" key="2">
    <source>
        <dbReference type="Proteomes" id="UP001172386"/>
    </source>
</evidence>